<dbReference type="Pfam" id="PF00651">
    <property type="entry name" value="BTB"/>
    <property type="match status" value="1"/>
</dbReference>
<feature type="domain" description="BTB" evidence="1">
    <location>
        <begin position="40"/>
        <end position="99"/>
    </location>
</feature>
<evidence type="ECO:0000313" key="2">
    <source>
        <dbReference type="EMBL" id="KAF2221990.1"/>
    </source>
</evidence>
<dbReference type="SMART" id="SM00225">
    <property type="entry name" value="BTB"/>
    <property type="match status" value="1"/>
</dbReference>
<dbReference type="CDD" id="cd18186">
    <property type="entry name" value="BTB_POZ_ZBTB_KLHL-like"/>
    <property type="match status" value="1"/>
</dbReference>
<evidence type="ECO:0000313" key="3">
    <source>
        <dbReference type="Proteomes" id="UP000799538"/>
    </source>
</evidence>
<dbReference type="InterPro" id="IPR011333">
    <property type="entry name" value="SKP1/BTB/POZ_sf"/>
</dbReference>
<organism evidence="2 3">
    <name type="scientific">Elsinoe ampelina</name>
    <dbReference type="NCBI Taxonomy" id="302913"/>
    <lineage>
        <taxon>Eukaryota</taxon>
        <taxon>Fungi</taxon>
        <taxon>Dikarya</taxon>
        <taxon>Ascomycota</taxon>
        <taxon>Pezizomycotina</taxon>
        <taxon>Dothideomycetes</taxon>
        <taxon>Dothideomycetidae</taxon>
        <taxon>Myriangiales</taxon>
        <taxon>Elsinoaceae</taxon>
        <taxon>Elsinoe</taxon>
    </lineage>
</organism>
<dbReference type="PROSITE" id="PS50097">
    <property type="entry name" value="BTB"/>
    <property type="match status" value="1"/>
</dbReference>
<accession>A0A6A6G9E2</accession>
<keyword evidence="3" id="KW-1185">Reference proteome</keyword>
<protein>
    <submittedName>
        <fullName evidence="2">BTB/POZ protein</fullName>
    </submittedName>
</protein>
<reference evidence="3" key="1">
    <citation type="journal article" date="2020" name="Stud. Mycol.">
        <title>101 Dothideomycetes genomes: A test case for predicting lifestyles and emergence of pathogens.</title>
        <authorList>
            <person name="Haridas S."/>
            <person name="Albert R."/>
            <person name="Binder M."/>
            <person name="Bloem J."/>
            <person name="LaButti K."/>
            <person name="Salamov A."/>
            <person name="Andreopoulos B."/>
            <person name="Baker S."/>
            <person name="Barry K."/>
            <person name="Bills G."/>
            <person name="Bluhm B."/>
            <person name="Cannon C."/>
            <person name="Castanera R."/>
            <person name="Culley D."/>
            <person name="Daum C."/>
            <person name="Ezra D."/>
            <person name="Gonzalez J."/>
            <person name="Henrissat B."/>
            <person name="Kuo A."/>
            <person name="Liang C."/>
            <person name="Lipzen A."/>
            <person name="Lutzoni F."/>
            <person name="Magnuson J."/>
            <person name="Mondo S."/>
            <person name="Nolan M."/>
            <person name="Ohm R."/>
            <person name="Pangilinan J."/>
            <person name="Park H.-J."/>
            <person name="Ramirez L."/>
            <person name="Alfaro M."/>
            <person name="Sun H."/>
            <person name="Tritt A."/>
            <person name="Yoshinaga Y."/>
            <person name="Zwiers L.-H."/>
            <person name="Turgeon B."/>
            <person name="Goodwin S."/>
            <person name="Spatafora J."/>
            <person name="Crous P."/>
            <person name="Grigoriev I."/>
        </authorList>
    </citation>
    <scope>NUCLEOTIDE SEQUENCE [LARGE SCALE GENOMIC DNA]</scope>
    <source>
        <strain evidence="3">CECT 20119</strain>
    </source>
</reference>
<dbReference type="Proteomes" id="UP000799538">
    <property type="component" value="Unassembled WGS sequence"/>
</dbReference>
<proteinExistence type="predicted"/>
<dbReference type="OrthoDB" id="6359816at2759"/>
<dbReference type="SUPFAM" id="SSF54695">
    <property type="entry name" value="POZ domain"/>
    <property type="match status" value="1"/>
</dbReference>
<dbReference type="InterPro" id="IPR000210">
    <property type="entry name" value="BTB/POZ_dom"/>
</dbReference>
<dbReference type="AlphaFoldDB" id="A0A6A6G9E2"/>
<dbReference type="Gene3D" id="3.30.710.10">
    <property type="entry name" value="Potassium Channel Kv1.1, Chain A"/>
    <property type="match status" value="1"/>
</dbReference>
<name>A0A6A6G9E2_9PEZI</name>
<dbReference type="EMBL" id="ML992509">
    <property type="protein sequence ID" value="KAF2221990.1"/>
    <property type="molecule type" value="Genomic_DNA"/>
</dbReference>
<dbReference type="PANTHER" id="PTHR24413">
    <property type="entry name" value="SPECKLE-TYPE POZ PROTEIN"/>
    <property type="match status" value="1"/>
</dbReference>
<gene>
    <name evidence="2" type="ORF">BDZ85DRAFT_320276</name>
</gene>
<evidence type="ECO:0000259" key="1">
    <source>
        <dbReference type="PROSITE" id="PS50097"/>
    </source>
</evidence>
<sequence>MASAAETNKDVLSNADNFNIGPESWVNRSGYDLLTSGRFSDCEIKVASKTIKLHRNILAAACPYFETALAGSFKEATEQCIDWTTEEEVLVEALLRYIYGCRYPSVLPNDANLNTHVRLYSFADRLLYQPLKDAASSFLIEKTTKIPIKEITAVLNTIDGLSLTENDDMHKVAVNCVRGGYHELVKLPNDTKMSLSRDTPMLGGIMLDISIRVTLKGEEDGGRNWYCNGCAASFRVHTAGTAGRTFPHCCPACGNEDDLFEFPPVRNRRGR</sequence>